<proteinExistence type="predicted"/>
<organism evidence="2">
    <name type="scientific">Megaviridae environmental sample</name>
    <dbReference type="NCBI Taxonomy" id="1737588"/>
    <lineage>
        <taxon>Viruses</taxon>
        <taxon>Varidnaviria</taxon>
        <taxon>Bamfordvirae</taxon>
        <taxon>Nucleocytoviricota</taxon>
        <taxon>Megaviricetes</taxon>
        <taxon>Imitervirales</taxon>
        <taxon>Mimiviridae</taxon>
        <taxon>environmental samples</taxon>
    </lineage>
</organism>
<reference evidence="2" key="1">
    <citation type="journal article" date="2019" name="Philos. Trans. R. Soc. Lond., B, Biol. Sci.">
        <title>Targeted metagenomic recovery of four divergent viruses reveals shared and distinctive characteristics of giant viruses of marine eukaryotes.</title>
        <authorList>
            <person name="Needham D.M."/>
            <person name="Poirier C."/>
            <person name="Hehenberger E."/>
            <person name="Jimenez V."/>
            <person name="Swalwell J.E."/>
            <person name="Santoro A.E."/>
            <person name="Worden A.Z."/>
        </authorList>
    </citation>
    <scope>NUCLEOTIDE SEQUENCE</scope>
    <source>
        <strain evidence="2">MPacV-611</strain>
    </source>
</reference>
<feature type="compositionally biased region" description="Low complexity" evidence="1">
    <location>
        <begin position="366"/>
        <end position="376"/>
    </location>
</feature>
<sequence>MSFEQKYLKYKEKYLNLKNTLKQSGIDVIKNETSEYKYDLDMSANHKTISEMILTETPSKNTIIKPSVVSEQNSFLRDSVVNINENINLKGGGESIISEMILSDTINQDNLNTNLNTNLSSDDDLSEMVLSDTEVVESHGGSISNVQPAPVKYTKVNNTTNCPKSREMIGAGLDNSQPADVNLGSAPSCEFVNSQPDVSPPKDELVGSDDVDNTEIFTVNTDNNSSENDNRANRTLYSDQSIQSETNVNTEYTNRSVSPRADSLRSETQISDSLRSESPLSESFISQKFDSVISENNNLESLVEQSVNSDKSIYTSTELQSDKSEIDMLLNHVGGGKNKYDDSDYEVSDSLSSLFDSSDLEDSWDSSESISDLVDH</sequence>
<evidence type="ECO:0000313" key="2">
    <source>
        <dbReference type="EMBL" id="QFG74264.1"/>
    </source>
</evidence>
<accession>A0A5J6VK48</accession>
<name>A0A5J6VK48_9VIRU</name>
<protein>
    <submittedName>
        <fullName evidence="2">Uncharacterized protein</fullName>
    </submittedName>
</protein>
<dbReference type="EMBL" id="MN448285">
    <property type="protein sequence ID" value="QFG74264.1"/>
    <property type="molecule type" value="Genomic_DNA"/>
</dbReference>
<feature type="region of interest" description="Disordered" evidence="1">
    <location>
        <begin position="355"/>
        <end position="376"/>
    </location>
</feature>
<feature type="compositionally biased region" description="Polar residues" evidence="1">
    <location>
        <begin position="266"/>
        <end position="277"/>
    </location>
</feature>
<feature type="compositionally biased region" description="Polar residues" evidence="1">
    <location>
        <begin position="215"/>
        <end position="257"/>
    </location>
</feature>
<evidence type="ECO:0000256" key="1">
    <source>
        <dbReference type="SAM" id="MobiDB-lite"/>
    </source>
</evidence>
<feature type="region of interest" description="Disordered" evidence="1">
    <location>
        <begin position="165"/>
        <end position="277"/>
    </location>
</feature>